<dbReference type="Proteomes" id="UP000305067">
    <property type="component" value="Unassembled WGS sequence"/>
</dbReference>
<protein>
    <submittedName>
        <fullName evidence="1">Uncharacterized protein</fullName>
    </submittedName>
</protein>
<reference evidence="1 2" key="1">
    <citation type="journal article" date="2019" name="Nat. Ecol. Evol.">
        <title>Megaphylogeny resolves global patterns of mushroom evolution.</title>
        <authorList>
            <person name="Varga T."/>
            <person name="Krizsan K."/>
            <person name="Foldi C."/>
            <person name="Dima B."/>
            <person name="Sanchez-Garcia M."/>
            <person name="Sanchez-Ramirez S."/>
            <person name="Szollosi G.J."/>
            <person name="Szarkandi J.G."/>
            <person name="Papp V."/>
            <person name="Albert L."/>
            <person name="Andreopoulos W."/>
            <person name="Angelini C."/>
            <person name="Antonin V."/>
            <person name="Barry K.W."/>
            <person name="Bougher N.L."/>
            <person name="Buchanan P."/>
            <person name="Buyck B."/>
            <person name="Bense V."/>
            <person name="Catcheside P."/>
            <person name="Chovatia M."/>
            <person name="Cooper J."/>
            <person name="Damon W."/>
            <person name="Desjardin D."/>
            <person name="Finy P."/>
            <person name="Geml J."/>
            <person name="Haridas S."/>
            <person name="Hughes K."/>
            <person name="Justo A."/>
            <person name="Karasinski D."/>
            <person name="Kautmanova I."/>
            <person name="Kiss B."/>
            <person name="Kocsube S."/>
            <person name="Kotiranta H."/>
            <person name="LaButti K.M."/>
            <person name="Lechner B.E."/>
            <person name="Liimatainen K."/>
            <person name="Lipzen A."/>
            <person name="Lukacs Z."/>
            <person name="Mihaltcheva S."/>
            <person name="Morgado L.N."/>
            <person name="Niskanen T."/>
            <person name="Noordeloos M.E."/>
            <person name="Ohm R.A."/>
            <person name="Ortiz-Santana B."/>
            <person name="Ovrebo C."/>
            <person name="Racz N."/>
            <person name="Riley R."/>
            <person name="Savchenko A."/>
            <person name="Shiryaev A."/>
            <person name="Soop K."/>
            <person name="Spirin V."/>
            <person name="Szebenyi C."/>
            <person name="Tomsovsky M."/>
            <person name="Tulloss R.E."/>
            <person name="Uehling J."/>
            <person name="Grigoriev I.V."/>
            <person name="Vagvolgyi C."/>
            <person name="Papp T."/>
            <person name="Martin F.M."/>
            <person name="Miettinen O."/>
            <person name="Hibbett D.S."/>
            <person name="Nagy L.G."/>
        </authorList>
    </citation>
    <scope>NUCLEOTIDE SEQUENCE [LARGE SCALE GENOMIC DNA]</scope>
    <source>
        <strain evidence="1 2">CBS 309.79</strain>
    </source>
</reference>
<name>A0A5C3QGB8_9AGAR</name>
<keyword evidence="2" id="KW-1185">Reference proteome</keyword>
<organism evidence="1 2">
    <name type="scientific">Pterulicium gracile</name>
    <dbReference type="NCBI Taxonomy" id="1884261"/>
    <lineage>
        <taxon>Eukaryota</taxon>
        <taxon>Fungi</taxon>
        <taxon>Dikarya</taxon>
        <taxon>Basidiomycota</taxon>
        <taxon>Agaricomycotina</taxon>
        <taxon>Agaricomycetes</taxon>
        <taxon>Agaricomycetidae</taxon>
        <taxon>Agaricales</taxon>
        <taxon>Pleurotineae</taxon>
        <taxon>Pterulaceae</taxon>
        <taxon>Pterulicium</taxon>
    </lineage>
</organism>
<sequence length="161" mass="18043">MAQLGRLRIKSIDFQVAYPFGEQATKAKARLSAEVKPLKSTLVSNSVRPSVLFFALDGAFTRGDLLLDILGLDDGGEFPDIISFSHPRFWYSSNVETIVLTDILEHVTDEKDRRFDPAFNMSAQVSAFGVDLDIIVNIDAEERFLSTKLSKTINRVLPRHL</sequence>
<gene>
    <name evidence="1" type="ORF">BDV98DRAFT_593619</name>
</gene>
<accession>A0A5C3QGB8</accession>
<evidence type="ECO:0000313" key="1">
    <source>
        <dbReference type="EMBL" id="TFL00752.1"/>
    </source>
</evidence>
<evidence type="ECO:0000313" key="2">
    <source>
        <dbReference type="Proteomes" id="UP000305067"/>
    </source>
</evidence>
<dbReference type="EMBL" id="ML178827">
    <property type="protein sequence ID" value="TFL00752.1"/>
    <property type="molecule type" value="Genomic_DNA"/>
</dbReference>
<dbReference type="AlphaFoldDB" id="A0A5C3QGB8"/>
<proteinExistence type="predicted"/>